<dbReference type="InterPro" id="IPR018490">
    <property type="entry name" value="cNMP-bd_dom_sf"/>
</dbReference>
<dbReference type="SUPFAM" id="SSF51206">
    <property type="entry name" value="cAMP-binding domain-like"/>
    <property type="match status" value="1"/>
</dbReference>
<dbReference type="OrthoDB" id="9772100at2"/>
<dbReference type="AlphaFoldDB" id="A0A1B9P169"/>
<reference evidence="5 6" key="1">
    <citation type="submission" date="2016-06" db="EMBL/GenBank/DDBJ databases">
        <authorList>
            <person name="Kjaerup R.B."/>
            <person name="Dalgaard T.S."/>
            <person name="Juul-Madsen H.R."/>
        </authorList>
    </citation>
    <scope>NUCLEOTIDE SEQUENCE [LARGE SCALE GENOMIC DNA]</scope>
    <source>
        <strain evidence="5 6">1S159</strain>
    </source>
</reference>
<dbReference type="SUPFAM" id="SSF55874">
    <property type="entry name" value="ATPase domain of HSP90 chaperone/DNA topoisomerase II/histidine kinase"/>
    <property type="match status" value="1"/>
</dbReference>
<dbReference type="GO" id="GO:0004673">
    <property type="term" value="F:protein histidine kinase activity"/>
    <property type="evidence" value="ECO:0007669"/>
    <property type="project" value="UniProtKB-EC"/>
</dbReference>
<dbReference type="InterPro" id="IPR000595">
    <property type="entry name" value="cNMP-bd_dom"/>
</dbReference>
<dbReference type="InterPro" id="IPR014710">
    <property type="entry name" value="RmlC-like_jellyroll"/>
</dbReference>
<dbReference type="PROSITE" id="PS50109">
    <property type="entry name" value="HIS_KIN"/>
    <property type="match status" value="1"/>
</dbReference>
<dbReference type="Gene3D" id="2.60.120.10">
    <property type="entry name" value="Jelly Rolls"/>
    <property type="match status" value="1"/>
</dbReference>
<evidence type="ECO:0000259" key="3">
    <source>
        <dbReference type="PROSITE" id="PS50042"/>
    </source>
</evidence>
<dbReference type="PRINTS" id="PR00344">
    <property type="entry name" value="BCTRLSENSOR"/>
</dbReference>
<evidence type="ECO:0000256" key="2">
    <source>
        <dbReference type="ARBA" id="ARBA00012438"/>
    </source>
</evidence>
<dbReference type="InterPro" id="IPR003594">
    <property type="entry name" value="HATPase_dom"/>
</dbReference>
<keyword evidence="5" id="KW-0808">Transferase</keyword>
<dbReference type="EC" id="2.7.13.3" evidence="2"/>
<comment type="catalytic activity">
    <reaction evidence="1">
        <text>ATP + protein L-histidine = ADP + protein N-phospho-L-histidine.</text>
        <dbReference type="EC" id="2.7.13.3"/>
    </reaction>
</comment>
<dbReference type="PANTHER" id="PTHR43065">
    <property type="entry name" value="SENSOR HISTIDINE KINASE"/>
    <property type="match status" value="1"/>
</dbReference>
<dbReference type="SMART" id="SM00387">
    <property type="entry name" value="HATPase_c"/>
    <property type="match status" value="1"/>
</dbReference>
<gene>
    <name evidence="5" type="ORF">A6E04_09655</name>
</gene>
<accession>A0A1B9P169</accession>
<dbReference type="Pfam" id="PF00027">
    <property type="entry name" value="cNMP_binding"/>
    <property type="match status" value="1"/>
</dbReference>
<dbReference type="PROSITE" id="PS50042">
    <property type="entry name" value="CNMP_BINDING_3"/>
    <property type="match status" value="1"/>
</dbReference>
<dbReference type="EMBL" id="MAJU01000008">
    <property type="protein sequence ID" value="OCH22106.1"/>
    <property type="molecule type" value="Genomic_DNA"/>
</dbReference>
<evidence type="ECO:0000313" key="6">
    <source>
        <dbReference type="Proteomes" id="UP000093523"/>
    </source>
</evidence>
<evidence type="ECO:0000313" key="5">
    <source>
        <dbReference type="EMBL" id="OCH22106.1"/>
    </source>
</evidence>
<dbReference type="InterPro" id="IPR004358">
    <property type="entry name" value="Sig_transdc_His_kin-like_C"/>
</dbReference>
<comment type="caution">
    <text evidence="5">The sequence shown here is derived from an EMBL/GenBank/DDBJ whole genome shotgun (WGS) entry which is preliminary data.</text>
</comment>
<dbReference type="Proteomes" id="UP000093523">
    <property type="component" value="Unassembled WGS sequence"/>
</dbReference>
<dbReference type="PANTHER" id="PTHR43065:SF48">
    <property type="entry name" value="HISTIDINE KINASE"/>
    <property type="match status" value="1"/>
</dbReference>
<dbReference type="STRING" id="688.A6E04_09655"/>
<keyword evidence="5" id="KW-0418">Kinase</keyword>
<sequence>MNQAKLQRIIDVYFNQPERRIMIPAGETILVQGENNERLYYVCSGELEGFYLEEEATHSVKVFSASEGAFIGVHSLFSETFIASSTVISKTDSELSWIDTNTVAIDFDRYGPLSAQFTPVIVNELSRRQRRATKEAIEKENALQKLYTAEQMTTLGQLAAGIAHELNNAVGVLSSKTDRLQNIILELLEEIHPEASQFVDQGLLHGQNISSSEVRIRGRELESHYGFDRDTARELARAVPSGELSHYWLNSPEQAIRYWNIGRDLHDMRLAARHSVGIVRSVKQLGRTDIDTDELLDVNDSINKALVLLQSDLRRVSVHLSPAALPMIRASATELVQIWANVIKNASDAMVDIDEPVIEISTRVSNRFVLVTIANNGPEIDEATRRKIFQPNFTTKKGGLSFGLGLGLSIVKRIISGYGGSIAVKSNQEKTIFRIKLPVEDGHGKN</sequence>
<dbReference type="Gene3D" id="3.30.565.10">
    <property type="entry name" value="Histidine kinase-like ATPase, C-terminal domain"/>
    <property type="match status" value="1"/>
</dbReference>
<dbReference type="CDD" id="cd00038">
    <property type="entry name" value="CAP_ED"/>
    <property type="match status" value="1"/>
</dbReference>
<protein>
    <recommendedName>
        <fullName evidence="2">histidine kinase</fullName>
        <ecNumber evidence="2">2.7.13.3</ecNumber>
    </recommendedName>
</protein>
<dbReference type="RefSeq" id="WP_017020609.1">
    <property type="nucleotide sequence ID" value="NZ_CAWMPN010000008.1"/>
</dbReference>
<dbReference type="Pfam" id="PF02518">
    <property type="entry name" value="HATPase_c"/>
    <property type="match status" value="1"/>
</dbReference>
<feature type="domain" description="Histidine kinase" evidence="4">
    <location>
        <begin position="278"/>
        <end position="441"/>
    </location>
</feature>
<name>A0A1B9P169_ALILO</name>
<evidence type="ECO:0000256" key="1">
    <source>
        <dbReference type="ARBA" id="ARBA00000085"/>
    </source>
</evidence>
<dbReference type="InterPro" id="IPR005467">
    <property type="entry name" value="His_kinase_dom"/>
</dbReference>
<dbReference type="InterPro" id="IPR036890">
    <property type="entry name" value="HATPase_C_sf"/>
</dbReference>
<proteinExistence type="predicted"/>
<evidence type="ECO:0000259" key="4">
    <source>
        <dbReference type="PROSITE" id="PS50109"/>
    </source>
</evidence>
<dbReference type="Gene3D" id="1.10.287.130">
    <property type="match status" value="1"/>
</dbReference>
<feature type="domain" description="Cyclic nucleotide-binding" evidence="3">
    <location>
        <begin position="1"/>
        <end position="99"/>
    </location>
</feature>
<organism evidence="5 6">
    <name type="scientific">Aliivibrio logei</name>
    <name type="common">Vibrio logei</name>
    <dbReference type="NCBI Taxonomy" id="688"/>
    <lineage>
        <taxon>Bacteria</taxon>
        <taxon>Pseudomonadati</taxon>
        <taxon>Pseudomonadota</taxon>
        <taxon>Gammaproteobacteria</taxon>
        <taxon>Vibrionales</taxon>
        <taxon>Vibrionaceae</taxon>
        <taxon>Aliivibrio</taxon>
    </lineage>
</organism>